<feature type="compositionally biased region" description="Low complexity" evidence="1">
    <location>
        <begin position="29"/>
        <end position="58"/>
    </location>
</feature>
<feature type="signal peptide" evidence="2">
    <location>
        <begin position="1"/>
        <end position="24"/>
    </location>
</feature>
<accession>A0A7C9RTM2</accession>
<protein>
    <submittedName>
        <fullName evidence="3">DUF3558 family protein</fullName>
    </submittedName>
</protein>
<evidence type="ECO:0000256" key="1">
    <source>
        <dbReference type="SAM" id="MobiDB-lite"/>
    </source>
</evidence>
<sequence length="184" mass="18170">MNTKGLLVTSRIAVLLAAGALALAACSDTTGTARPTTETTSTSTTAGSPTSSSASNGSLADTDPCTLLTASEATEIGTEGTPKRQQVGSADTCMWKKSGAAVSVGIRTNLGLAQTQASGGQITDITVGGREAKQVSGRSSGSCLVVLGVSSSSRVDVTVTPPASGGDPCPLALAFAEKVEPKLP</sequence>
<proteinExistence type="predicted"/>
<dbReference type="Pfam" id="PF12079">
    <property type="entry name" value="DUF3558"/>
    <property type="match status" value="1"/>
</dbReference>
<organism evidence="3 4">
    <name type="scientific">Lentzea alba</name>
    <dbReference type="NCBI Taxonomy" id="2714351"/>
    <lineage>
        <taxon>Bacteria</taxon>
        <taxon>Bacillati</taxon>
        <taxon>Actinomycetota</taxon>
        <taxon>Actinomycetes</taxon>
        <taxon>Pseudonocardiales</taxon>
        <taxon>Pseudonocardiaceae</taxon>
        <taxon>Lentzea</taxon>
    </lineage>
</organism>
<dbReference type="RefSeq" id="WP_166046444.1">
    <property type="nucleotide sequence ID" value="NZ_JAAMPJ010000004.1"/>
</dbReference>
<evidence type="ECO:0000313" key="4">
    <source>
        <dbReference type="Proteomes" id="UP000481360"/>
    </source>
</evidence>
<feature type="region of interest" description="Disordered" evidence="1">
    <location>
        <begin position="29"/>
        <end position="61"/>
    </location>
</feature>
<keyword evidence="2" id="KW-0732">Signal</keyword>
<dbReference type="Proteomes" id="UP000481360">
    <property type="component" value="Unassembled WGS sequence"/>
</dbReference>
<comment type="caution">
    <text evidence="3">The sequence shown here is derived from an EMBL/GenBank/DDBJ whole genome shotgun (WGS) entry which is preliminary data.</text>
</comment>
<feature type="chain" id="PRO_5038907191" evidence="2">
    <location>
        <begin position="25"/>
        <end position="184"/>
    </location>
</feature>
<reference evidence="3 4" key="1">
    <citation type="submission" date="2020-03" db="EMBL/GenBank/DDBJ databases">
        <title>Isolation and identification of active actinomycetes.</title>
        <authorList>
            <person name="Sun X."/>
        </authorList>
    </citation>
    <scope>NUCLEOTIDE SEQUENCE [LARGE SCALE GENOMIC DNA]</scope>
    <source>
        <strain evidence="3 4">NEAU-D13</strain>
    </source>
</reference>
<keyword evidence="4" id="KW-1185">Reference proteome</keyword>
<name>A0A7C9RTM2_9PSEU</name>
<gene>
    <name evidence="3" type="ORF">G7043_15845</name>
</gene>
<dbReference type="PROSITE" id="PS51257">
    <property type="entry name" value="PROKAR_LIPOPROTEIN"/>
    <property type="match status" value="1"/>
</dbReference>
<dbReference type="EMBL" id="JAAMPJ010000004">
    <property type="protein sequence ID" value="NGY60402.1"/>
    <property type="molecule type" value="Genomic_DNA"/>
</dbReference>
<dbReference type="InterPro" id="IPR024520">
    <property type="entry name" value="DUF3558"/>
</dbReference>
<evidence type="ECO:0000256" key="2">
    <source>
        <dbReference type="SAM" id="SignalP"/>
    </source>
</evidence>
<evidence type="ECO:0000313" key="3">
    <source>
        <dbReference type="EMBL" id="NGY60402.1"/>
    </source>
</evidence>
<dbReference type="AlphaFoldDB" id="A0A7C9RTM2"/>